<proteinExistence type="predicted"/>
<feature type="compositionally biased region" description="Basic residues" evidence="1">
    <location>
        <begin position="414"/>
        <end position="423"/>
    </location>
</feature>
<evidence type="ECO:0000259" key="2">
    <source>
        <dbReference type="PROSITE" id="PS00036"/>
    </source>
</evidence>
<dbReference type="Proteomes" id="UP000322245">
    <property type="component" value="Unassembled WGS sequence"/>
</dbReference>
<dbReference type="PROSITE" id="PS00036">
    <property type="entry name" value="BZIP_BASIC"/>
    <property type="match status" value="1"/>
</dbReference>
<evidence type="ECO:0000313" key="3">
    <source>
        <dbReference type="EMBL" id="TYJ54055.1"/>
    </source>
</evidence>
<feature type="domain" description="BZIP" evidence="2">
    <location>
        <begin position="406"/>
        <end position="421"/>
    </location>
</feature>
<dbReference type="EMBL" id="NIDF01000070">
    <property type="protein sequence ID" value="TYJ54055.1"/>
    <property type="molecule type" value="Genomic_DNA"/>
</dbReference>
<feature type="compositionally biased region" description="Low complexity" evidence="1">
    <location>
        <begin position="349"/>
        <end position="366"/>
    </location>
</feature>
<evidence type="ECO:0000313" key="4">
    <source>
        <dbReference type="Proteomes" id="UP000322245"/>
    </source>
</evidence>
<keyword evidence="4" id="KW-1185">Reference proteome</keyword>
<name>A0A5D3ARK8_9TREE</name>
<feature type="region of interest" description="Disordered" evidence="1">
    <location>
        <begin position="198"/>
        <end position="234"/>
    </location>
</feature>
<feature type="region of interest" description="Disordered" evidence="1">
    <location>
        <begin position="90"/>
        <end position="113"/>
    </location>
</feature>
<feature type="compositionally biased region" description="Basic residues" evidence="1">
    <location>
        <begin position="374"/>
        <end position="383"/>
    </location>
</feature>
<reference evidence="3 4" key="1">
    <citation type="submission" date="2017-05" db="EMBL/GenBank/DDBJ databases">
        <title>The Genome Sequence of Tsuchiyaea wingfieldii DSM 27421.</title>
        <authorList>
            <person name="Cuomo C."/>
            <person name="Passer A."/>
            <person name="Billmyre B."/>
            <person name="Heitman J."/>
        </authorList>
    </citation>
    <scope>NUCLEOTIDE SEQUENCE [LARGE SCALE GENOMIC DNA]</scope>
    <source>
        <strain evidence="3 4">DSM 27421</strain>
    </source>
</reference>
<sequence>MSTPTTPVDSDRHNNSWMNAFVSIPKSPVSPRHNDLFDFSFLRNEDLFDDPPAPFSHGPAALAGNHHIALDHVPRAPSVFVNPAGDPQAIFSSSTASHPALEPPLGEEEHASSGGLGVEIVVEDDESVMDDADELALYAFKDDVGMDVEEAPGSVKNMSKAAATIRVESVSPTTPGQVPSPTCATPVHPSPPYAHFLTPKPSPPPIQLRNRKPRAPKETPAAPRTPQSASVPSHPLEAIPRFTRQVAKQMAKEFDKQQKKEVLVNVPRLPSPVPEPVVLPSSLPAPVEVVEATPVARRPPTRACSTRKTVPVPPGAPSPSPIRDVKPTIEELEMAEPDTDLEMVDGNESEYFSSPPPSSSLSESGSDFGDPHRSAVRPTRRVSRASSSGGSGKATRTRKKRPMTERRSLQNKTAQKKYRDKKKSIALRTRDFAADITKLCSAMPGKDGKQFKRVLKDYMRDLDAMDTNQLEDFKQLANLH</sequence>
<organism evidence="3 4">
    <name type="scientific">Cryptococcus floricola</name>
    <dbReference type="NCBI Taxonomy" id="2591691"/>
    <lineage>
        <taxon>Eukaryota</taxon>
        <taxon>Fungi</taxon>
        <taxon>Dikarya</taxon>
        <taxon>Basidiomycota</taxon>
        <taxon>Agaricomycotina</taxon>
        <taxon>Tremellomycetes</taxon>
        <taxon>Tremellales</taxon>
        <taxon>Cryptococcaceae</taxon>
        <taxon>Cryptococcus</taxon>
    </lineage>
</organism>
<feature type="region of interest" description="Disordered" evidence="1">
    <location>
        <begin position="294"/>
        <end position="423"/>
    </location>
</feature>
<protein>
    <recommendedName>
        <fullName evidence="2">BZIP domain-containing protein</fullName>
    </recommendedName>
</protein>
<accession>A0A5D3ARK8</accession>
<gene>
    <name evidence="3" type="ORF">B9479_005319</name>
</gene>
<dbReference type="InterPro" id="IPR004827">
    <property type="entry name" value="bZIP"/>
</dbReference>
<evidence type="ECO:0000256" key="1">
    <source>
        <dbReference type="SAM" id="MobiDB-lite"/>
    </source>
</evidence>
<feature type="compositionally biased region" description="Acidic residues" evidence="1">
    <location>
        <begin position="330"/>
        <end position="348"/>
    </location>
</feature>
<feature type="compositionally biased region" description="Pro residues" evidence="1">
    <location>
        <begin position="311"/>
        <end position="320"/>
    </location>
</feature>
<comment type="caution">
    <text evidence="3">The sequence shown here is derived from an EMBL/GenBank/DDBJ whole genome shotgun (WGS) entry which is preliminary data.</text>
</comment>
<dbReference type="GO" id="GO:0003700">
    <property type="term" value="F:DNA-binding transcription factor activity"/>
    <property type="evidence" value="ECO:0007669"/>
    <property type="project" value="InterPro"/>
</dbReference>
<dbReference type="AlphaFoldDB" id="A0A5D3ARK8"/>